<evidence type="ECO:0000313" key="8">
    <source>
        <dbReference type="Proteomes" id="UP000290189"/>
    </source>
</evidence>
<dbReference type="PANTHER" id="PTHR12988:SF6">
    <property type="entry name" value="SPHINGOMYELIN PHOSPHODIESTERASE 4"/>
    <property type="match status" value="1"/>
</dbReference>
<reference evidence="5 7" key="1">
    <citation type="submission" date="2015-02" db="EMBL/GenBank/DDBJ databases">
        <authorList>
            <person name="Chooi Y.-H."/>
        </authorList>
    </citation>
    <scope>NUCLEOTIDE SEQUENCE [LARGE SCALE GENOMIC DNA]</scope>
    <source>
        <strain evidence="5">E3</strain>
    </source>
</reference>
<dbReference type="EMBL" id="CDSF01000081">
    <property type="protein sequence ID" value="CEO97901.1"/>
    <property type="molecule type" value="Genomic_DNA"/>
</dbReference>
<protein>
    <recommendedName>
        <fullName evidence="9">Sphingomyelin phosphodiesterase 4</fullName>
    </recommendedName>
</protein>
<dbReference type="Pfam" id="PF14724">
    <property type="entry name" value="mit_SMPDase"/>
    <property type="match status" value="1"/>
</dbReference>
<sequence>MVFDVRQEMTLIDEARAAVDGARTDASLRAVVRCLRALVQRPERLAQLHDLLVDCVEAAFAPQKSPCWMDLGPSSQDALAALLSPVNGVLFYILFDIQIPPKYRLPLTALPPSIRSAVLAGDDVSWLASSHALHNDSVEVNIFEHFFISVAQYYARASSSSTSGFALEFLRQLLDALIPKSPATALWSESAIVVDFQMERSREMVSIAAELWLTAFTCDASDVEFAVPPDALFSHVVTLLGHLLLHSAPFELLDLVRGPLFRFLFAALSRWPLSRIDAMSGRVADLWLFWVKPWRHAVPPQPVAQWDSFVQMQLPFYSVLLSQYLSSAVHVNRSSASSMTAVHRVLEQFAQQDVIDMLLACEAKFGLLYSQASVDWRRFQSLSIAPPTDYVPFRSPSTLTFEYALQLWAAVCVSQDGAGPEAATALRAVQGDLERIFLIEVSKIPQDRLKDVVGRVRAQEPIPPCPEPVADGADPGENRDLLRQGVAVCSKMDVPFLGTSSWDLPPTEDEFRVLIGPLHFASDIIGQALGKPINLRWLAHKQLLGSCLFVALLSWLISHAFF</sequence>
<evidence type="ECO:0000313" key="5">
    <source>
        <dbReference type="EMBL" id="CEO97901.1"/>
    </source>
</evidence>
<dbReference type="STRING" id="37360.A0A0G4IS14"/>
<reference evidence="6 8" key="2">
    <citation type="submission" date="2018-03" db="EMBL/GenBank/DDBJ databases">
        <authorList>
            <person name="Fogelqvist J."/>
        </authorList>
    </citation>
    <scope>NUCLEOTIDE SEQUENCE [LARGE SCALE GENOMIC DNA]</scope>
</reference>
<evidence type="ECO:0000313" key="6">
    <source>
        <dbReference type="EMBL" id="SPQ98118.1"/>
    </source>
</evidence>
<evidence type="ECO:0000256" key="1">
    <source>
        <dbReference type="ARBA" id="ARBA00004167"/>
    </source>
</evidence>
<dbReference type="EMBL" id="OVEO01000009">
    <property type="protein sequence ID" value="SPQ98118.1"/>
    <property type="molecule type" value="Genomic_DNA"/>
</dbReference>
<keyword evidence="6" id="KW-0496">Mitochondrion</keyword>
<name>A0A0G4IS14_PLABS</name>
<evidence type="ECO:0000313" key="7">
    <source>
        <dbReference type="Proteomes" id="UP000039324"/>
    </source>
</evidence>
<proteinExistence type="predicted"/>
<dbReference type="GO" id="GO:0046513">
    <property type="term" value="P:ceramide biosynthetic process"/>
    <property type="evidence" value="ECO:0007669"/>
    <property type="project" value="TreeGrafter"/>
</dbReference>
<evidence type="ECO:0000256" key="2">
    <source>
        <dbReference type="ARBA" id="ARBA00022692"/>
    </source>
</evidence>
<comment type="subcellular location">
    <subcellularLocation>
        <location evidence="1">Membrane</location>
        <topology evidence="1">Single-pass membrane protein</topology>
    </subcellularLocation>
</comment>
<keyword evidence="4" id="KW-0472">Membrane</keyword>
<dbReference type="Proteomes" id="UP000290189">
    <property type="component" value="Unassembled WGS sequence"/>
</dbReference>
<keyword evidence="2" id="KW-0812">Transmembrane</keyword>
<keyword evidence="7" id="KW-1185">Reference proteome</keyword>
<evidence type="ECO:0000256" key="4">
    <source>
        <dbReference type="ARBA" id="ARBA00023136"/>
    </source>
</evidence>
<dbReference type="GO" id="GO:0006685">
    <property type="term" value="P:sphingomyelin catabolic process"/>
    <property type="evidence" value="ECO:0007669"/>
    <property type="project" value="TreeGrafter"/>
</dbReference>
<dbReference type="AlphaFoldDB" id="A0A0G4IS14"/>
<evidence type="ECO:0000256" key="3">
    <source>
        <dbReference type="ARBA" id="ARBA00022989"/>
    </source>
</evidence>
<dbReference type="GO" id="GO:0050290">
    <property type="term" value="F:sphingomyelin phosphodiesterase D activity"/>
    <property type="evidence" value="ECO:0007669"/>
    <property type="project" value="InterPro"/>
</dbReference>
<gene>
    <name evidence="5" type="ORF">PBRA_006015</name>
    <name evidence="6" type="ORF">PLBR_LOCUS5333</name>
</gene>
<dbReference type="GO" id="GO:0016020">
    <property type="term" value="C:membrane"/>
    <property type="evidence" value="ECO:0007669"/>
    <property type="project" value="UniProtKB-SubCell"/>
</dbReference>
<keyword evidence="3" id="KW-1133">Transmembrane helix</keyword>
<geneLocation type="mitochondrion" evidence="6"/>
<accession>A0A0G4IS14</accession>
<evidence type="ECO:0008006" key="9">
    <source>
        <dbReference type="Google" id="ProtNLM"/>
    </source>
</evidence>
<dbReference type="GO" id="GO:0046475">
    <property type="term" value="P:glycerophospholipid catabolic process"/>
    <property type="evidence" value="ECO:0007669"/>
    <property type="project" value="TreeGrafter"/>
</dbReference>
<organism evidence="5 7">
    <name type="scientific">Plasmodiophora brassicae</name>
    <name type="common">Clubroot disease agent</name>
    <dbReference type="NCBI Taxonomy" id="37360"/>
    <lineage>
        <taxon>Eukaryota</taxon>
        <taxon>Sar</taxon>
        <taxon>Rhizaria</taxon>
        <taxon>Endomyxa</taxon>
        <taxon>Phytomyxea</taxon>
        <taxon>Plasmodiophorida</taxon>
        <taxon>Plasmodiophoridae</taxon>
        <taxon>Plasmodiophora</taxon>
    </lineage>
</organism>
<dbReference type="InterPro" id="IPR024129">
    <property type="entry name" value="Sphingomy_SMPD4"/>
</dbReference>
<dbReference type="PANTHER" id="PTHR12988">
    <property type="entry name" value="SPHINGOMYELIN PHOSPHODIESTERASE 4"/>
    <property type="match status" value="1"/>
</dbReference>
<dbReference type="Proteomes" id="UP000039324">
    <property type="component" value="Unassembled WGS sequence"/>
</dbReference>